<organism evidence="9 10">
    <name type="scientific">Buddleja alternifolia</name>
    <dbReference type="NCBI Taxonomy" id="168488"/>
    <lineage>
        <taxon>Eukaryota</taxon>
        <taxon>Viridiplantae</taxon>
        <taxon>Streptophyta</taxon>
        <taxon>Embryophyta</taxon>
        <taxon>Tracheophyta</taxon>
        <taxon>Spermatophyta</taxon>
        <taxon>Magnoliopsida</taxon>
        <taxon>eudicotyledons</taxon>
        <taxon>Gunneridae</taxon>
        <taxon>Pentapetalae</taxon>
        <taxon>asterids</taxon>
        <taxon>lamiids</taxon>
        <taxon>Lamiales</taxon>
        <taxon>Scrophulariaceae</taxon>
        <taxon>Buddlejeae</taxon>
        <taxon>Buddleja</taxon>
    </lineage>
</organism>
<dbReference type="PANTHER" id="PTHR23155">
    <property type="entry name" value="DISEASE RESISTANCE PROTEIN RP"/>
    <property type="match status" value="1"/>
</dbReference>
<keyword evidence="10" id="KW-1185">Reference proteome</keyword>
<dbReference type="GO" id="GO:0043531">
    <property type="term" value="F:ADP binding"/>
    <property type="evidence" value="ECO:0007669"/>
    <property type="project" value="InterPro"/>
</dbReference>
<keyword evidence="5" id="KW-0611">Plant defense</keyword>
<keyword evidence="6" id="KW-0067">ATP-binding</keyword>
<reference evidence="9" key="1">
    <citation type="submission" date="2019-10" db="EMBL/GenBank/DDBJ databases">
        <authorList>
            <person name="Zhang R."/>
            <person name="Pan Y."/>
            <person name="Wang J."/>
            <person name="Ma R."/>
            <person name="Yu S."/>
        </authorList>
    </citation>
    <scope>NUCLEOTIDE SEQUENCE</scope>
    <source>
        <strain evidence="9">LA-IB0</strain>
        <tissue evidence="9">Leaf</tissue>
    </source>
</reference>
<dbReference type="InterPro" id="IPR027417">
    <property type="entry name" value="P-loop_NTPase"/>
</dbReference>
<name>A0AAV6W111_9LAMI</name>
<dbReference type="InterPro" id="IPR036388">
    <property type="entry name" value="WH-like_DNA-bd_sf"/>
</dbReference>
<dbReference type="InterPro" id="IPR044974">
    <property type="entry name" value="Disease_R_plants"/>
</dbReference>
<dbReference type="GO" id="GO:0098542">
    <property type="term" value="P:defense response to other organism"/>
    <property type="evidence" value="ECO:0007669"/>
    <property type="project" value="TreeGrafter"/>
</dbReference>
<dbReference type="InterPro" id="IPR032675">
    <property type="entry name" value="LRR_dom_sf"/>
</dbReference>
<protein>
    <recommendedName>
        <fullName evidence="11">NB-ARC domain-containing protein</fullName>
    </recommendedName>
</protein>
<sequence length="601" mass="69480">MSDELETIGREMVKKCGCLPLAVSVIGGSLRHKQTLSEWEKVNENIDVYLKQQGEGVGKNKRVEQVLDLSYNALPYYLKPCFLYLGCFPEDQEIDAERLYLLWMAEGMISSEDKGNRETLRDVAERYLSELAFRCMVQVKVPEYPSAYRKFESCRLHDLMRDLCLSKAKEEKFLKVVDFEEATDHVSSPIGDIPRLAIYLDEGGNFADINFNEREKLRSLLTLLKVENLWSSMMLHRKTNFNRFKFLRILILDFCTFEDGRSLLSEVGKLVHLRYLSLHCCVNVGEELPRSIYSLPYLHTLNLAIWGDDSLLKLPNMIFKMKKLRHLFLGGWYKSMDGEKLRLDGLNELETLEGFNSKHACAADIPKLTNLRKLEATIKDKESLSVIVQHISNNESQLLRETTLRIDIGNSSLVEEGPSVLRKLFMSHSLVTLTVFGPIGGNLPCYEPGFCKNLTKLFLTRSEIEEDVMETLGKFPMLSYLDLFGSACMATDMICHANAFPQLKHLALDKLYKLEKWRVDEGAMPNLSLLLIRNCRKLEMMPDGLRHITTLQRLYTLDMPKEFNDRLRVVNGEEGQDYDKREKKDEGFTQGRGFWYYWYYS</sequence>
<feature type="domain" description="Disease resistance protein winged helix" evidence="7">
    <location>
        <begin position="88"/>
        <end position="164"/>
    </location>
</feature>
<dbReference type="Pfam" id="PF23598">
    <property type="entry name" value="LRR_14"/>
    <property type="match status" value="1"/>
</dbReference>
<evidence type="ECO:0000256" key="6">
    <source>
        <dbReference type="ARBA" id="ARBA00022840"/>
    </source>
</evidence>
<dbReference type="InterPro" id="IPR042197">
    <property type="entry name" value="Apaf_helical"/>
</dbReference>
<keyword evidence="4" id="KW-0547">Nucleotide-binding</keyword>
<dbReference type="Gene3D" id="1.10.8.430">
    <property type="entry name" value="Helical domain of apoptotic protease-activating factors"/>
    <property type="match status" value="1"/>
</dbReference>
<evidence type="ECO:0000313" key="9">
    <source>
        <dbReference type="EMBL" id="KAG8362943.1"/>
    </source>
</evidence>
<dbReference type="InterPro" id="IPR055414">
    <property type="entry name" value="LRR_R13L4/SHOC2-like"/>
</dbReference>
<evidence type="ECO:0000256" key="1">
    <source>
        <dbReference type="ARBA" id="ARBA00008894"/>
    </source>
</evidence>
<dbReference type="FunFam" id="1.10.10.10:FF:000322">
    <property type="entry name" value="Probable disease resistance protein At1g63360"/>
    <property type="match status" value="1"/>
</dbReference>
<evidence type="ECO:0000313" key="10">
    <source>
        <dbReference type="Proteomes" id="UP000826271"/>
    </source>
</evidence>
<dbReference type="SUPFAM" id="SSF52540">
    <property type="entry name" value="P-loop containing nucleoside triphosphate hydrolases"/>
    <property type="match status" value="1"/>
</dbReference>
<evidence type="ECO:0000256" key="5">
    <source>
        <dbReference type="ARBA" id="ARBA00022821"/>
    </source>
</evidence>
<dbReference type="PANTHER" id="PTHR23155:SF1185">
    <property type="entry name" value="DISEASE RESISTANCE RPP8-LIKE PROTEIN 3-RELATED"/>
    <property type="match status" value="1"/>
</dbReference>
<dbReference type="GO" id="GO:0005524">
    <property type="term" value="F:ATP binding"/>
    <property type="evidence" value="ECO:0007669"/>
    <property type="project" value="UniProtKB-KW"/>
</dbReference>
<accession>A0AAV6W111</accession>
<dbReference type="SUPFAM" id="SSF52058">
    <property type="entry name" value="L domain-like"/>
    <property type="match status" value="1"/>
</dbReference>
<evidence type="ECO:0000256" key="3">
    <source>
        <dbReference type="ARBA" id="ARBA00022737"/>
    </source>
</evidence>
<proteinExistence type="inferred from homology"/>
<dbReference type="Proteomes" id="UP000826271">
    <property type="component" value="Unassembled WGS sequence"/>
</dbReference>
<evidence type="ECO:0000259" key="8">
    <source>
        <dbReference type="Pfam" id="PF23598"/>
    </source>
</evidence>
<feature type="domain" description="Disease resistance R13L4/SHOC-2-like LRR" evidence="8">
    <location>
        <begin position="239"/>
        <end position="554"/>
    </location>
</feature>
<dbReference type="InterPro" id="IPR058922">
    <property type="entry name" value="WHD_DRP"/>
</dbReference>
<dbReference type="Gene3D" id="1.10.10.10">
    <property type="entry name" value="Winged helix-like DNA-binding domain superfamily/Winged helix DNA-binding domain"/>
    <property type="match status" value="1"/>
</dbReference>
<evidence type="ECO:0008006" key="11">
    <source>
        <dbReference type="Google" id="ProtNLM"/>
    </source>
</evidence>
<evidence type="ECO:0000256" key="2">
    <source>
        <dbReference type="ARBA" id="ARBA00022614"/>
    </source>
</evidence>
<evidence type="ECO:0000259" key="7">
    <source>
        <dbReference type="Pfam" id="PF23559"/>
    </source>
</evidence>
<keyword evidence="3" id="KW-0677">Repeat</keyword>
<comment type="similarity">
    <text evidence="1">Belongs to the disease resistance NB-LRR family.</text>
</comment>
<dbReference type="Pfam" id="PF23559">
    <property type="entry name" value="WHD_DRP"/>
    <property type="match status" value="1"/>
</dbReference>
<dbReference type="Gene3D" id="3.80.10.10">
    <property type="entry name" value="Ribonuclease Inhibitor"/>
    <property type="match status" value="1"/>
</dbReference>
<gene>
    <name evidence="9" type="ORF">BUALT_BualtUnG0021100</name>
</gene>
<dbReference type="EMBL" id="WHWC01000158">
    <property type="protein sequence ID" value="KAG8362943.1"/>
    <property type="molecule type" value="Genomic_DNA"/>
</dbReference>
<keyword evidence="2" id="KW-0433">Leucine-rich repeat</keyword>
<evidence type="ECO:0000256" key="4">
    <source>
        <dbReference type="ARBA" id="ARBA00022741"/>
    </source>
</evidence>
<comment type="caution">
    <text evidence="9">The sequence shown here is derived from an EMBL/GenBank/DDBJ whole genome shotgun (WGS) entry which is preliminary data.</text>
</comment>
<dbReference type="AlphaFoldDB" id="A0AAV6W111"/>